<dbReference type="GO" id="GO:0000287">
    <property type="term" value="F:magnesium ion binding"/>
    <property type="evidence" value="ECO:0007669"/>
    <property type="project" value="TreeGrafter"/>
</dbReference>
<accession>A0AA41R335</accession>
<keyword evidence="2 5" id="KW-0479">Metal-binding</keyword>
<evidence type="ECO:0000256" key="4">
    <source>
        <dbReference type="PIRSR" id="PIRSR015582-1"/>
    </source>
</evidence>
<reference evidence="7" key="1">
    <citation type="submission" date="2022-04" db="EMBL/GenBank/DDBJ databases">
        <title>Desulfatitalea alkaliphila sp. nov., a novel anaerobic sulfate-reducing bacterium isolated from terrestrial mud volcano, Taman Peninsula, Russia.</title>
        <authorList>
            <person name="Khomyakova M.A."/>
            <person name="Merkel A.Y."/>
            <person name="Slobodkin A.I."/>
        </authorList>
    </citation>
    <scope>NUCLEOTIDE SEQUENCE</scope>
    <source>
        <strain evidence="7">M08but</strain>
    </source>
</reference>
<comment type="cofactor">
    <cofactor evidence="1">
        <name>Mg(2+)</name>
        <dbReference type="ChEBI" id="CHEBI:18420"/>
    </cofactor>
</comment>
<evidence type="ECO:0000259" key="6">
    <source>
        <dbReference type="Pfam" id="PF03328"/>
    </source>
</evidence>
<evidence type="ECO:0000256" key="5">
    <source>
        <dbReference type="PIRSR" id="PIRSR015582-2"/>
    </source>
</evidence>
<feature type="domain" description="HpcH/HpaI aldolase/citrate lyase" evidence="6">
    <location>
        <begin position="8"/>
        <end position="228"/>
    </location>
</feature>
<gene>
    <name evidence="7" type="ORF">MRX98_09760</name>
</gene>
<dbReference type="InterPro" id="IPR005000">
    <property type="entry name" value="Aldolase/citrate-lyase_domain"/>
</dbReference>
<dbReference type="Gene3D" id="3.20.20.60">
    <property type="entry name" value="Phosphoenolpyruvate-binding domains"/>
    <property type="match status" value="1"/>
</dbReference>
<dbReference type="EMBL" id="JALJRB010000009">
    <property type="protein sequence ID" value="MCJ8500856.1"/>
    <property type="molecule type" value="Genomic_DNA"/>
</dbReference>
<dbReference type="InterPro" id="IPR015813">
    <property type="entry name" value="Pyrv/PenolPyrv_kinase-like_dom"/>
</dbReference>
<dbReference type="PANTHER" id="PTHR32308">
    <property type="entry name" value="LYASE BETA SUBUNIT, PUTATIVE (AFU_ORTHOLOGUE AFUA_4G13030)-RELATED"/>
    <property type="match status" value="1"/>
</dbReference>
<evidence type="ECO:0000256" key="3">
    <source>
        <dbReference type="ARBA" id="ARBA00022842"/>
    </source>
</evidence>
<dbReference type="GO" id="GO:0006107">
    <property type="term" value="P:oxaloacetate metabolic process"/>
    <property type="evidence" value="ECO:0007669"/>
    <property type="project" value="TreeGrafter"/>
</dbReference>
<organism evidence="7 8">
    <name type="scientific">Desulfatitalea alkaliphila</name>
    <dbReference type="NCBI Taxonomy" id="2929485"/>
    <lineage>
        <taxon>Bacteria</taxon>
        <taxon>Pseudomonadati</taxon>
        <taxon>Thermodesulfobacteriota</taxon>
        <taxon>Desulfobacteria</taxon>
        <taxon>Desulfobacterales</taxon>
        <taxon>Desulfosarcinaceae</taxon>
        <taxon>Desulfatitalea</taxon>
    </lineage>
</organism>
<feature type="binding site" evidence="5">
    <location>
        <position position="158"/>
    </location>
    <ligand>
        <name>Mg(2+)</name>
        <dbReference type="ChEBI" id="CHEBI:18420"/>
    </ligand>
</feature>
<dbReference type="AlphaFoldDB" id="A0AA41R335"/>
<sequence>MPSLGWIRSALFVPGNRPDRIDKAIKTKADVVIIDLEDAVPVSEKAAARKIVAEKPGSISAHKVIVRTNGIGTPFFKDDLEAVLVPGIKGLIIPKVDDEASISRLHEQMCAIELQRSMPTTPVIIMVESAKAVVNIHRIACFRPSPARLLSFAFGAADYTYDLGISISEDGRELIYPRSRLVVASRAAELPAPLDTPYMENLKDMQALEKDALRAKQLGLGGKLCLHPNQIEIVNRIFSPSAAEVQLARKIVEVFEEAHKNGVGVIQMDGKFIDKPVFERAKQILASGRSDSL</sequence>
<dbReference type="Proteomes" id="UP001165427">
    <property type="component" value="Unassembled WGS sequence"/>
</dbReference>
<evidence type="ECO:0000256" key="1">
    <source>
        <dbReference type="ARBA" id="ARBA00001946"/>
    </source>
</evidence>
<evidence type="ECO:0000256" key="2">
    <source>
        <dbReference type="ARBA" id="ARBA00022723"/>
    </source>
</evidence>
<name>A0AA41R335_9BACT</name>
<feature type="binding site" evidence="4">
    <location>
        <position position="67"/>
    </location>
    <ligand>
        <name>substrate</name>
    </ligand>
</feature>
<dbReference type="InterPro" id="IPR040442">
    <property type="entry name" value="Pyrv_kinase-like_dom_sf"/>
</dbReference>
<keyword evidence="3 5" id="KW-0460">Magnesium</keyword>
<feature type="binding site" evidence="5">
    <location>
        <position position="128"/>
    </location>
    <ligand>
        <name>Mg(2+)</name>
        <dbReference type="ChEBI" id="CHEBI:18420"/>
    </ligand>
</feature>
<evidence type="ECO:0000313" key="8">
    <source>
        <dbReference type="Proteomes" id="UP001165427"/>
    </source>
</evidence>
<dbReference type="PIRSF" id="PIRSF015582">
    <property type="entry name" value="Cit_lyase_B"/>
    <property type="match status" value="1"/>
</dbReference>
<dbReference type="SUPFAM" id="SSF51621">
    <property type="entry name" value="Phosphoenolpyruvate/pyruvate domain"/>
    <property type="match status" value="1"/>
</dbReference>
<dbReference type="GO" id="GO:0016829">
    <property type="term" value="F:lyase activity"/>
    <property type="evidence" value="ECO:0007669"/>
    <property type="project" value="UniProtKB-KW"/>
</dbReference>
<feature type="binding site" evidence="4">
    <location>
        <position position="128"/>
    </location>
    <ligand>
        <name>substrate</name>
    </ligand>
</feature>
<protein>
    <submittedName>
        <fullName evidence="7">CoA ester lyase</fullName>
    </submittedName>
</protein>
<keyword evidence="7" id="KW-0456">Lyase</keyword>
<keyword evidence="8" id="KW-1185">Reference proteome</keyword>
<dbReference type="InterPro" id="IPR011206">
    <property type="entry name" value="Citrate_lyase_beta/mcl1/mcl2"/>
</dbReference>
<evidence type="ECO:0000313" key="7">
    <source>
        <dbReference type="EMBL" id="MCJ8500856.1"/>
    </source>
</evidence>
<proteinExistence type="predicted"/>
<comment type="caution">
    <text evidence="7">The sequence shown here is derived from an EMBL/GenBank/DDBJ whole genome shotgun (WGS) entry which is preliminary data.</text>
</comment>
<dbReference type="PANTHER" id="PTHR32308:SF0">
    <property type="entry name" value="HPCH_HPAI ALDOLASE_CITRATE LYASE DOMAIN-CONTAINING PROTEIN"/>
    <property type="match status" value="1"/>
</dbReference>
<dbReference type="RefSeq" id="WP_246906500.1">
    <property type="nucleotide sequence ID" value="NZ_JALJRB010000009.1"/>
</dbReference>
<dbReference type="Pfam" id="PF03328">
    <property type="entry name" value="HpcH_HpaI"/>
    <property type="match status" value="1"/>
</dbReference>